<sequence>MASLRKCTASDLQELQDISILTYKETFDEHNSEENMNTYLEAAYNKMKLEKELATPASHFYFAMVDGEVAGYLKINTDEAQTEPMGSEALEVERIYIKKKFQKNGAGKVLMNQAFEMAHELGKEKIWLGVWEHNDNARAFYDKKGFVETGSHSFFMGDDEQTDLILTKTL</sequence>
<dbReference type="RefSeq" id="WP_058383061.1">
    <property type="nucleotide sequence ID" value="NZ_CP013659.2"/>
</dbReference>
<feature type="domain" description="N-acetyltransferase" evidence="1">
    <location>
        <begin position="2"/>
        <end position="170"/>
    </location>
</feature>
<reference evidence="2" key="1">
    <citation type="submission" date="2016-01" db="EMBL/GenBank/DDBJ databases">
        <title>Complete genome of Planococcus rifietoensis type strain M8.</title>
        <authorList>
            <person name="See-Too W.S."/>
        </authorList>
    </citation>
    <scope>NUCLEOTIDE SEQUENCE [LARGE SCALE GENOMIC DNA]</scope>
    <source>
        <strain evidence="2">M8</strain>
    </source>
</reference>
<dbReference type="Proteomes" id="UP000067683">
    <property type="component" value="Chromosome"/>
</dbReference>
<dbReference type="SUPFAM" id="SSF55729">
    <property type="entry name" value="Acyl-CoA N-acyltransferases (Nat)"/>
    <property type="match status" value="1"/>
</dbReference>
<dbReference type="Pfam" id="PF00583">
    <property type="entry name" value="Acetyltransf_1"/>
    <property type="match status" value="1"/>
</dbReference>
<organism evidence="2 3">
    <name type="scientific">Planococcus rifietoensis</name>
    <dbReference type="NCBI Taxonomy" id="200991"/>
    <lineage>
        <taxon>Bacteria</taxon>
        <taxon>Bacillati</taxon>
        <taxon>Bacillota</taxon>
        <taxon>Bacilli</taxon>
        <taxon>Bacillales</taxon>
        <taxon>Caryophanaceae</taxon>
        <taxon>Planococcus</taxon>
    </lineage>
</organism>
<protein>
    <submittedName>
        <fullName evidence="2">GNAT family acetyltransferase</fullName>
    </submittedName>
</protein>
<gene>
    <name evidence="2" type="ORF">AUC31_14650</name>
</gene>
<dbReference type="PANTHER" id="PTHR43617">
    <property type="entry name" value="L-AMINO ACID N-ACETYLTRANSFERASE"/>
    <property type="match status" value="1"/>
</dbReference>
<dbReference type="Gene3D" id="3.40.630.30">
    <property type="match status" value="1"/>
</dbReference>
<dbReference type="PROSITE" id="PS51186">
    <property type="entry name" value="GNAT"/>
    <property type="match status" value="1"/>
</dbReference>
<dbReference type="STRING" id="200991.AUC31_14650"/>
<name>A0A0U2PDI6_9BACL</name>
<dbReference type="InterPro" id="IPR000182">
    <property type="entry name" value="GNAT_dom"/>
</dbReference>
<keyword evidence="3" id="KW-1185">Reference proteome</keyword>
<dbReference type="PANTHER" id="PTHR43617:SF33">
    <property type="entry name" value="SPORE COAT POLYSACCHARIDE BIOSYNTHESIS PROTEIN SPSD"/>
    <property type="match status" value="1"/>
</dbReference>
<dbReference type="CDD" id="cd04301">
    <property type="entry name" value="NAT_SF"/>
    <property type="match status" value="1"/>
</dbReference>
<evidence type="ECO:0000313" key="2">
    <source>
        <dbReference type="EMBL" id="ALS76359.1"/>
    </source>
</evidence>
<dbReference type="InterPro" id="IPR016181">
    <property type="entry name" value="Acyl_CoA_acyltransferase"/>
</dbReference>
<dbReference type="EMBL" id="CP013659">
    <property type="protein sequence ID" value="ALS76359.1"/>
    <property type="molecule type" value="Genomic_DNA"/>
</dbReference>
<dbReference type="AlphaFoldDB" id="A0A0U2PDI6"/>
<dbReference type="InterPro" id="IPR050276">
    <property type="entry name" value="MshD_Acetyltransferase"/>
</dbReference>
<proteinExistence type="predicted"/>
<evidence type="ECO:0000259" key="1">
    <source>
        <dbReference type="PROSITE" id="PS51186"/>
    </source>
</evidence>
<accession>A0A0U2PDI6</accession>
<evidence type="ECO:0000313" key="3">
    <source>
        <dbReference type="Proteomes" id="UP000067683"/>
    </source>
</evidence>
<dbReference type="GO" id="GO:0016747">
    <property type="term" value="F:acyltransferase activity, transferring groups other than amino-acyl groups"/>
    <property type="evidence" value="ECO:0007669"/>
    <property type="project" value="InterPro"/>
</dbReference>
<dbReference type="KEGG" id="prt:AUC31_14650"/>
<dbReference type="OrthoDB" id="7205533at2"/>